<comment type="caution">
    <text evidence="1">The sequence shown here is derived from an EMBL/GenBank/DDBJ whole genome shotgun (WGS) entry which is preliminary data.</text>
</comment>
<gene>
    <name evidence="1" type="ORF">C8R14_1783</name>
</gene>
<name>A0ABX5M6F8_9PROT</name>
<reference evidence="1 2" key="1">
    <citation type="submission" date="2018-04" db="EMBL/GenBank/DDBJ databases">
        <title>Active sludge and wastewater microbial communities from Klosterneuburg, Austria.</title>
        <authorList>
            <person name="Wagner M."/>
        </authorList>
    </citation>
    <scope>NUCLEOTIDE SEQUENCE [LARGE SCALE GENOMIC DNA]</scope>
    <source>
        <strain evidence="1 2">Nm 57</strain>
    </source>
</reference>
<dbReference type="Pfam" id="PF11903">
    <property type="entry name" value="ParD_like"/>
    <property type="match status" value="1"/>
</dbReference>
<dbReference type="InterPro" id="IPR021831">
    <property type="entry name" value="ParD-like"/>
</dbReference>
<keyword evidence="2" id="KW-1185">Reference proteome</keyword>
<protein>
    <submittedName>
        <fullName evidence="1">ParD-like antitoxin of type II ParDE toxin-antitoxin system</fullName>
    </submittedName>
</protein>
<sequence>MEIGARSRIKKINITSVIDSGSDFEGLKDSYFVIAVCQKCEAIYLETQPFHICGKMMIVSILASVEVIMNTSTSIRIDQTLYEQARSEALVEHRTIAGQIEYWARVGRAALDNPDLPVSFIAESLASMAEPRSEATDFVPRSAADELRG</sequence>
<evidence type="ECO:0000313" key="1">
    <source>
        <dbReference type="EMBL" id="PXV72144.1"/>
    </source>
</evidence>
<accession>A0ABX5M6F8</accession>
<dbReference type="EMBL" id="QICQ01000078">
    <property type="protein sequence ID" value="PXV72144.1"/>
    <property type="molecule type" value="Genomic_DNA"/>
</dbReference>
<evidence type="ECO:0000313" key="2">
    <source>
        <dbReference type="Proteomes" id="UP000247780"/>
    </source>
</evidence>
<dbReference type="Proteomes" id="UP000247780">
    <property type="component" value="Unassembled WGS sequence"/>
</dbReference>
<proteinExistence type="predicted"/>
<organism evidence="1 2">
    <name type="scientific">Nitrosomonas eutropha</name>
    <dbReference type="NCBI Taxonomy" id="916"/>
    <lineage>
        <taxon>Bacteria</taxon>
        <taxon>Pseudomonadati</taxon>
        <taxon>Pseudomonadota</taxon>
        <taxon>Betaproteobacteria</taxon>
        <taxon>Nitrosomonadales</taxon>
        <taxon>Nitrosomonadaceae</taxon>
        <taxon>Nitrosomonas</taxon>
    </lineage>
</organism>